<dbReference type="AlphaFoldDB" id="K1SNI9"/>
<gene>
    <name evidence="1" type="ORF">LEA_13526</name>
</gene>
<evidence type="ECO:0000313" key="1">
    <source>
        <dbReference type="EMBL" id="EKC59123.1"/>
    </source>
</evidence>
<dbReference type="EMBL" id="AJWY01009177">
    <property type="protein sequence ID" value="EKC59123.1"/>
    <property type="molecule type" value="Genomic_DNA"/>
</dbReference>
<feature type="non-terminal residue" evidence="1">
    <location>
        <position position="1"/>
    </location>
</feature>
<proteinExistence type="predicted"/>
<organism evidence="1">
    <name type="scientific">human gut metagenome</name>
    <dbReference type="NCBI Taxonomy" id="408170"/>
    <lineage>
        <taxon>unclassified sequences</taxon>
        <taxon>metagenomes</taxon>
        <taxon>organismal metagenomes</taxon>
    </lineage>
</organism>
<comment type="caution">
    <text evidence="1">The sequence shown here is derived from an EMBL/GenBank/DDBJ whole genome shotgun (WGS) entry which is preliminary data.</text>
</comment>
<dbReference type="GO" id="GO:0016787">
    <property type="term" value="F:hydrolase activity"/>
    <property type="evidence" value="ECO:0007669"/>
    <property type="project" value="UniProtKB-KW"/>
</dbReference>
<accession>K1SNI9</accession>
<feature type="non-terminal residue" evidence="1">
    <location>
        <position position="195"/>
    </location>
</feature>
<name>K1SNI9_9ZZZZ</name>
<reference evidence="1" key="1">
    <citation type="journal article" date="2013" name="Environ. Microbiol.">
        <title>Microbiota from the distal guts of lean and obese adolescents exhibit partial functional redundancy besides clear differences in community structure.</title>
        <authorList>
            <person name="Ferrer M."/>
            <person name="Ruiz A."/>
            <person name="Lanza F."/>
            <person name="Haange S.B."/>
            <person name="Oberbach A."/>
            <person name="Till H."/>
            <person name="Bargiela R."/>
            <person name="Campoy C."/>
            <person name="Segura M.T."/>
            <person name="Richter M."/>
            <person name="von Bergen M."/>
            <person name="Seifert J."/>
            <person name="Suarez A."/>
        </authorList>
    </citation>
    <scope>NUCLEOTIDE SEQUENCE</scope>
</reference>
<protein>
    <submittedName>
        <fullName evidence="1">Glycosyl hydrolase</fullName>
    </submittedName>
</protein>
<sequence length="195" mass="22005">SLTWGGGVFEENTTATKVDKGVRFHYPFYGRRWGTNRQIITLRNEPPVDEVTATVLFHTADEVMTVGNDSLQVVEKSDYLLQSGKSYTSEYSQTLTLKGEEADKEYVAIKSIPFDQCFAENTQRWNQGLQRILSADSPYMKENAYRNIAVKALMTLNSNWRTPAGDIFHGCSFPSYTGFIGGCWSWDAWQIASGN</sequence>
<keyword evidence="1" id="KW-0378">Hydrolase</keyword>